<organism evidence="1 2">
    <name type="scientific">Ancylostoma ceylanicum</name>
    <dbReference type="NCBI Taxonomy" id="53326"/>
    <lineage>
        <taxon>Eukaryota</taxon>
        <taxon>Metazoa</taxon>
        <taxon>Ecdysozoa</taxon>
        <taxon>Nematoda</taxon>
        <taxon>Chromadorea</taxon>
        <taxon>Rhabditida</taxon>
        <taxon>Rhabditina</taxon>
        <taxon>Rhabditomorpha</taxon>
        <taxon>Strongyloidea</taxon>
        <taxon>Ancylostomatidae</taxon>
        <taxon>Ancylostomatinae</taxon>
        <taxon>Ancylostoma</taxon>
    </lineage>
</organism>
<dbReference type="AlphaFoldDB" id="A0A016U887"/>
<name>A0A016U887_9BILA</name>
<comment type="caution">
    <text evidence="1">The sequence shown here is derived from an EMBL/GenBank/DDBJ whole genome shotgun (WGS) entry which is preliminary data.</text>
</comment>
<accession>A0A016U887</accession>
<proteinExistence type="predicted"/>
<reference evidence="2" key="1">
    <citation type="journal article" date="2015" name="Nat. Genet.">
        <title>The genome and transcriptome of the zoonotic hookworm Ancylostoma ceylanicum identify infection-specific gene families.</title>
        <authorList>
            <person name="Schwarz E.M."/>
            <person name="Hu Y."/>
            <person name="Antoshechkin I."/>
            <person name="Miller M.M."/>
            <person name="Sternberg P.W."/>
            <person name="Aroian R.V."/>
        </authorList>
    </citation>
    <scope>NUCLEOTIDE SEQUENCE</scope>
    <source>
        <strain evidence="2">HY135</strain>
    </source>
</reference>
<dbReference type="Proteomes" id="UP000024635">
    <property type="component" value="Unassembled WGS sequence"/>
</dbReference>
<evidence type="ECO:0000313" key="1">
    <source>
        <dbReference type="EMBL" id="EYC10833.1"/>
    </source>
</evidence>
<dbReference type="EMBL" id="JARK01001389">
    <property type="protein sequence ID" value="EYC10833.1"/>
    <property type="molecule type" value="Genomic_DNA"/>
</dbReference>
<protein>
    <submittedName>
        <fullName evidence="1">Uncharacterized protein</fullName>
    </submittedName>
</protein>
<evidence type="ECO:0000313" key="2">
    <source>
        <dbReference type="Proteomes" id="UP000024635"/>
    </source>
</evidence>
<sequence length="90" mass="9830">MRISLLMQEIVQMSASVRFIYCGWIPAASVGFEGDRLRAMKVISVSVKSPQLTLKSPHLTGPQPILSFMELSSESGAHSKSDELILLPNA</sequence>
<gene>
    <name evidence="1" type="primary">Acey_s0053.g2317</name>
    <name evidence="1" type="ORF">Y032_0053g2317</name>
</gene>
<keyword evidence="2" id="KW-1185">Reference proteome</keyword>